<evidence type="ECO:0000256" key="3">
    <source>
        <dbReference type="ARBA" id="ARBA00022917"/>
    </source>
</evidence>
<dbReference type="Proteomes" id="UP000887560">
    <property type="component" value="Unplaced"/>
</dbReference>
<protein>
    <submittedName>
        <fullName evidence="7">Eukaryotic translation initiation factor 3 subunit C N-terminal domain-containing protein</fullName>
    </submittedName>
</protein>
<keyword evidence="3" id="KW-0648">Protein biosynthesis</keyword>
<dbReference type="GO" id="GO:0003723">
    <property type="term" value="F:RNA binding"/>
    <property type="evidence" value="ECO:0007669"/>
    <property type="project" value="InterPro"/>
</dbReference>
<dbReference type="GO" id="GO:0031369">
    <property type="term" value="F:translation initiation factor binding"/>
    <property type="evidence" value="ECO:0007669"/>
    <property type="project" value="InterPro"/>
</dbReference>
<dbReference type="Pfam" id="PF05470">
    <property type="entry name" value="eIF-3c_N"/>
    <property type="match status" value="1"/>
</dbReference>
<dbReference type="InterPro" id="IPR008905">
    <property type="entry name" value="EIF3C_N_dom"/>
</dbReference>
<dbReference type="WBParaSite" id="scf7180000420398.g5238">
    <property type="protein sequence ID" value="scf7180000420398.g5238"/>
    <property type="gene ID" value="scf7180000420398.g5238"/>
</dbReference>
<keyword evidence="1" id="KW-0963">Cytoplasm</keyword>
<evidence type="ECO:0000256" key="4">
    <source>
        <dbReference type="SAM" id="MobiDB-lite"/>
    </source>
</evidence>
<evidence type="ECO:0000313" key="6">
    <source>
        <dbReference type="Proteomes" id="UP000887560"/>
    </source>
</evidence>
<evidence type="ECO:0000256" key="2">
    <source>
        <dbReference type="ARBA" id="ARBA00022540"/>
    </source>
</evidence>
<reference evidence="7" key="1">
    <citation type="submission" date="2022-11" db="UniProtKB">
        <authorList>
            <consortium name="WormBaseParasite"/>
        </authorList>
    </citation>
    <scope>IDENTIFICATION</scope>
</reference>
<evidence type="ECO:0000313" key="7">
    <source>
        <dbReference type="WBParaSite" id="scf7180000420398.g5238"/>
    </source>
</evidence>
<dbReference type="AlphaFoldDB" id="A0A915NUD5"/>
<keyword evidence="2" id="KW-0396">Initiation factor</keyword>
<dbReference type="GO" id="GO:0003743">
    <property type="term" value="F:translation initiation factor activity"/>
    <property type="evidence" value="ECO:0007669"/>
    <property type="project" value="UniProtKB-KW"/>
</dbReference>
<keyword evidence="6" id="KW-1185">Reference proteome</keyword>
<dbReference type="GO" id="GO:0005852">
    <property type="term" value="C:eukaryotic translation initiation factor 3 complex"/>
    <property type="evidence" value="ECO:0007669"/>
    <property type="project" value="InterPro"/>
</dbReference>
<dbReference type="PANTHER" id="PTHR13937">
    <property type="entry name" value="EUKARYOTIC TRANSLATION INITATION FACTOR 3, SUBUNIT 8 EIF3S8 -RELATED"/>
    <property type="match status" value="1"/>
</dbReference>
<sequence length="155" mass="17763">MSKFFRSAVSSSSGSESGESDVEAPVAQARPLGRQDFAYPSDSEDEGPKRVVRSQKDKTFGELKELIRNSRNARNIKDVSKLLGSKHFKEFDRFIGVFEEHIKSWEKAKLILARENGGIPRFYIRYLVEVDDFVNEQWEDKEGRKTMSKQNAKAL</sequence>
<feature type="domain" description="Eukaryotic translation initiation factor 3 subunit C N-terminal" evidence="5">
    <location>
        <begin position="42"/>
        <end position="155"/>
    </location>
</feature>
<dbReference type="InterPro" id="IPR027516">
    <property type="entry name" value="EIF3C"/>
</dbReference>
<feature type="region of interest" description="Disordered" evidence="4">
    <location>
        <begin position="1"/>
        <end position="54"/>
    </location>
</feature>
<proteinExistence type="predicted"/>
<evidence type="ECO:0000256" key="1">
    <source>
        <dbReference type="ARBA" id="ARBA00022490"/>
    </source>
</evidence>
<organism evidence="6 7">
    <name type="scientific">Meloidogyne floridensis</name>
    <dbReference type="NCBI Taxonomy" id="298350"/>
    <lineage>
        <taxon>Eukaryota</taxon>
        <taxon>Metazoa</taxon>
        <taxon>Ecdysozoa</taxon>
        <taxon>Nematoda</taxon>
        <taxon>Chromadorea</taxon>
        <taxon>Rhabditida</taxon>
        <taxon>Tylenchina</taxon>
        <taxon>Tylenchomorpha</taxon>
        <taxon>Tylenchoidea</taxon>
        <taxon>Meloidogynidae</taxon>
        <taxon>Meloidogyninae</taxon>
        <taxon>Meloidogyne</taxon>
    </lineage>
</organism>
<name>A0A915NUD5_9BILA</name>
<evidence type="ECO:0000259" key="5">
    <source>
        <dbReference type="Pfam" id="PF05470"/>
    </source>
</evidence>
<dbReference type="PANTHER" id="PTHR13937:SF0">
    <property type="entry name" value="EUKARYOTIC TRANSLATION INITIATION FACTOR 3 SUBUNIT C-RELATED"/>
    <property type="match status" value="1"/>
</dbReference>
<accession>A0A915NUD5</accession>